<dbReference type="SUPFAM" id="SSF82171">
    <property type="entry name" value="DPP6 N-terminal domain-like"/>
    <property type="match status" value="1"/>
</dbReference>
<evidence type="ECO:0000259" key="5">
    <source>
        <dbReference type="Pfam" id="PF00326"/>
    </source>
</evidence>
<proteinExistence type="predicted"/>
<dbReference type="PANTHER" id="PTHR42776">
    <property type="entry name" value="SERINE PEPTIDASE S9 FAMILY MEMBER"/>
    <property type="match status" value="1"/>
</dbReference>
<name>A0A927JAT5_9ACTN</name>
<reference evidence="6" key="1">
    <citation type="submission" date="2020-09" db="EMBL/GenBank/DDBJ databases">
        <title>Hoyosella lacisalsi sp. nov., a halotolerant actinobacterium isolated from soil of Lake Gudzhirganskoe.</title>
        <authorList>
            <person name="Yang Q."/>
            <person name="Guo P.Y."/>
            <person name="Liu S.W."/>
            <person name="Li F.N."/>
            <person name="Sun C.H."/>
        </authorList>
    </citation>
    <scope>NUCLEOTIDE SEQUENCE</scope>
    <source>
        <strain evidence="6">G463</strain>
    </source>
</reference>
<comment type="caution">
    <text evidence="6">The sequence shown here is derived from an EMBL/GenBank/DDBJ whole genome shotgun (WGS) entry which is preliminary data.</text>
</comment>
<feature type="compositionally biased region" description="Gly residues" evidence="4">
    <location>
        <begin position="24"/>
        <end position="33"/>
    </location>
</feature>
<dbReference type="InterPro" id="IPR029058">
    <property type="entry name" value="AB_hydrolase_fold"/>
</dbReference>
<feature type="region of interest" description="Disordered" evidence="4">
    <location>
        <begin position="1"/>
        <end position="134"/>
    </location>
</feature>
<keyword evidence="7" id="KW-1185">Reference proteome</keyword>
<keyword evidence="3" id="KW-0720">Serine protease</keyword>
<dbReference type="Gene3D" id="2.120.10.30">
    <property type="entry name" value="TolB, C-terminal domain"/>
    <property type="match status" value="2"/>
</dbReference>
<feature type="compositionally biased region" description="Basic and acidic residues" evidence="4">
    <location>
        <begin position="60"/>
        <end position="96"/>
    </location>
</feature>
<evidence type="ECO:0000313" key="7">
    <source>
        <dbReference type="Proteomes" id="UP000642993"/>
    </source>
</evidence>
<dbReference type="GO" id="GO:0004252">
    <property type="term" value="F:serine-type endopeptidase activity"/>
    <property type="evidence" value="ECO:0007669"/>
    <property type="project" value="TreeGrafter"/>
</dbReference>
<sequence>MVRGGRDGTADADRGETEQQVGELGPGRAGGPGNHDHAALLGEDPGFDEGCEVGAGAAAGERRGARDAAGRAGDVVDERYPSGRGERGEQRCDPVRCGRGGAVPPRGERSAHRPTLRRARHCRQRSCRASRGRVGRARGNNITVTDAKSGASAPSETPFHDLDAFLRLPRLSGLRLSPDRSRLVTVASELNDEATKHVPALWEIDPAGERAARRLTQGARGESSPVFAPNGDLLFVAARGKSDEDPATAWRLPRDGAEAVEVARAPLGISAVTVPRERDTAIVTMAVYPSASDDAGDERIRDARRSGKVSAVLHTGYPVRYWDHDLGPEVPCLAVAGDDGAGQRIVQDAALRNAAVDVDPSGAFAITVWNEAGPLGVTRAQLMRIDLASGERSVIARENDADFGLPTISPDGTKVAYVREAHADPENAPDVTIHVHDLTTGKQTRLAVGWDRWATALAWLPDASGLVVTADQYGRAPLFLVSASSPKAAVRDLTTDDAAYSDACIDPAGRYAYALRAAISVPPAPVRIDLETGEIARLPAPATVPAVPGRVTEVLTSGDDGTPIRAWLALPASASEDSPAPLLLWIHGGPLGSWNTWQWRWNPWLMVARGYAVLLPDPALSTGFGRRFIQRGWGEWGKAPFTDLMALTDATEQLPEIDEARTAAMGGSFGGYMANWIAGHTNRFQAIISHAGLWALDQFGPTTDAAWYWAREMTPEMAVENSPHLYVADITTPMLVIHGDKDYRVPIGEALRLWYELNSESGLPSDDHGISEHQFLCFPDENHWILKPQHTKVWYETILAFLADRMGAGAAALPDVLGVELPEDDEE</sequence>
<keyword evidence="3" id="KW-0645">Protease</keyword>
<protein>
    <submittedName>
        <fullName evidence="6">S9 family peptidase</fullName>
    </submittedName>
</protein>
<feature type="compositionally biased region" description="Basic and acidic residues" evidence="4">
    <location>
        <begin position="1"/>
        <end position="17"/>
    </location>
</feature>
<evidence type="ECO:0000313" key="6">
    <source>
        <dbReference type="EMBL" id="MBD8505681.1"/>
    </source>
</evidence>
<organism evidence="6 7">
    <name type="scientific">Lolliginicoccus lacisalsi</name>
    <dbReference type="NCBI Taxonomy" id="2742202"/>
    <lineage>
        <taxon>Bacteria</taxon>
        <taxon>Bacillati</taxon>
        <taxon>Actinomycetota</taxon>
        <taxon>Actinomycetes</taxon>
        <taxon>Mycobacteriales</taxon>
        <taxon>Hoyosellaceae</taxon>
        <taxon>Lolliginicoccus</taxon>
    </lineage>
</organism>
<gene>
    <name evidence="6" type="ORF">HT102_04160</name>
</gene>
<feature type="domain" description="Peptidase S9 prolyl oligopeptidase catalytic" evidence="5">
    <location>
        <begin position="597"/>
        <end position="807"/>
    </location>
</feature>
<dbReference type="AlphaFoldDB" id="A0A927JAT5"/>
<dbReference type="SUPFAM" id="SSF53474">
    <property type="entry name" value="alpha/beta-Hydrolases"/>
    <property type="match status" value="1"/>
</dbReference>
<dbReference type="InterPro" id="IPR011659">
    <property type="entry name" value="WD40"/>
</dbReference>
<dbReference type="PANTHER" id="PTHR42776:SF13">
    <property type="entry name" value="DIPEPTIDYL-PEPTIDASE 5"/>
    <property type="match status" value="1"/>
</dbReference>
<dbReference type="Pfam" id="PF00326">
    <property type="entry name" value="Peptidase_S9"/>
    <property type="match status" value="1"/>
</dbReference>
<keyword evidence="2" id="KW-0378">Hydrolase</keyword>
<dbReference type="InterPro" id="IPR011042">
    <property type="entry name" value="6-blade_b-propeller_TolB-like"/>
</dbReference>
<dbReference type="EMBL" id="JACYWE010000002">
    <property type="protein sequence ID" value="MBD8505681.1"/>
    <property type="molecule type" value="Genomic_DNA"/>
</dbReference>
<evidence type="ECO:0000256" key="4">
    <source>
        <dbReference type="SAM" id="MobiDB-lite"/>
    </source>
</evidence>
<evidence type="ECO:0000256" key="2">
    <source>
        <dbReference type="ARBA" id="ARBA00022801"/>
    </source>
</evidence>
<evidence type="ECO:0000256" key="3">
    <source>
        <dbReference type="ARBA" id="ARBA00022825"/>
    </source>
</evidence>
<dbReference type="Gene3D" id="3.40.50.1820">
    <property type="entry name" value="alpha/beta hydrolase"/>
    <property type="match status" value="1"/>
</dbReference>
<dbReference type="Pfam" id="PF07676">
    <property type="entry name" value="PD40"/>
    <property type="match status" value="1"/>
</dbReference>
<dbReference type="InterPro" id="IPR001375">
    <property type="entry name" value="Peptidase_S9_cat"/>
</dbReference>
<accession>A0A927JAT5</accession>
<dbReference type="Proteomes" id="UP000642993">
    <property type="component" value="Unassembled WGS sequence"/>
</dbReference>
<evidence type="ECO:0000256" key="1">
    <source>
        <dbReference type="ARBA" id="ARBA00022729"/>
    </source>
</evidence>
<dbReference type="GO" id="GO:0006508">
    <property type="term" value="P:proteolysis"/>
    <property type="evidence" value="ECO:0007669"/>
    <property type="project" value="InterPro"/>
</dbReference>
<feature type="compositionally biased region" description="Basic residues" evidence="4">
    <location>
        <begin position="112"/>
        <end position="134"/>
    </location>
</feature>
<keyword evidence="1" id="KW-0732">Signal</keyword>